<dbReference type="Gene3D" id="1.20.120.530">
    <property type="entry name" value="GntR ligand-binding domain-like"/>
    <property type="match status" value="1"/>
</dbReference>
<dbReference type="SUPFAM" id="SSF48008">
    <property type="entry name" value="GntR ligand-binding domain-like"/>
    <property type="match status" value="1"/>
</dbReference>
<keyword evidence="2" id="KW-0238">DNA-binding</keyword>
<dbReference type="InterPro" id="IPR000524">
    <property type="entry name" value="Tscrpt_reg_HTH_GntR"/>
</dbReference>
<organism evidence="5 6">
    <name type="scientific">Paracoccus nototheniae</name>
    <dbReference type="NCBI Taxonomy" id="2489002"/>
    <lineage>
        <taxon>Bacteria</taxon>
        <taxon>Pseudomonadati</taxon>
        <taxon>Pseudomonadota</taxon>
        <taxon>Alphaproteobacteria</taxon>
        <taxon>Rhodobacterales</taxon>
        <taxon>Paracoccaceae</taxon>
        <taxon>Paracoccus</taxon>
    </lineage>
</organism>
<feature type="domain" description="HTH gntR-type" evidence="4">
    <location>
        <begin position="25"/>
        <end position="93"/>
    </location>
</feature>
<proteinExistence type="predicted"/>
<accession>A0ABW4DXH8</accession>
<dbReference type="InterPro" id="IPR008920">
    <property type="entry name" value="TF_FadR/GntR_C"/>
</dbReference>
<dbReference type="Pfam" id="PF00392">
    <property type="entry name" value="GntR"/>
    <property type="match status" value="1"/>
</dbReference>
<name>A0ABW4DXH8_9RHOB</name>
<dbReference type="PROSITE" id="PS50949">
    <property type="entry name" value="HTH_GNTR"/>
    <property type="match status" value="1"/>
</dbReference>
<evidence type="ECO:0000313" key="5">
    <source>
        <dbReference type="EMBL" id="MFD1482330.1"/>
    </source>
</evidence>
<dbReference type="PANTHER" id="PTHR43537:SF39">
    <property type="entry name" value="HTH-TYPE TRANSCRIPTIONAL REGULATOR MCBR"/>
    <property type="match status" value="1"/>
</dbReference>
<sequence>MTDQTQPMAQDGWSRLGPLALQEGATTQAQIYATLREALISGYFRPGEEISLRRAAAVMGTSVTPVREALRQLESDGGLEVFGGNRVLRVPILTPAELIDIRDIRLNLEGFAALQAMERIRPAQLRLIDNACQLMQRAADASDADMYLENNWRFHSLIYQAADRPVLMAMIAGMWLRVGPLIRIAVTAPLHFDRSMASHDDAMAALRRGDAVALQAAIIRDISDAAADLTGTLSQREAGEETALRRKRSA</sequence>
<keyword evidence="1" id="KW-0805">Transcription regulation</keyword>
<evidence type="ECO:0000313" key="6">
    <source>
        <dbReference type="Proteomes" id="UP001597302"/>
    </source>
</evidence>
<dbReference type="Proteomes" id="UP001597302">
    <property type="component" value="Unassembled WGS sequence"/>
</dbReference>
<evidence type="ECO:0000259" key="4">
    <source>
        <dbReference type="PROSITE" id="PS50949"/>
    </source>
</evidence>
<dbReference type="SMART" id="SM00895">
    <property type="entry name" value="FCD"/>
    <property type="match status" value="1"/>
</dbReference>
<dbReference type="PANTHER" id="PTHR43537">
    <property type="entry name" value="TRANSCRIPTIONAL REGULATOR, GNTR FAMILY"/>
    <property type="match status" value="1"/>
</dbReference>
<dbReference type="Gene3D" id="1.10.10.10">
    <property type="entry name" value="Winged helix-like DNA-binding domain superfamily/Winged helix DNA-binding domain"/>
    <property type="match status" value="1"/>
</dbReference>
<dbReference type="InterPro" id="IPR036388">
    <property type="entry name" value="WH-like_DNA-bd_sf"/>
</dbReference>
<dbReference type="Pfam" id="PF07729">
    <property type="entry name" value="FCD"/>
    <property type="match status" value="1"/>
</dbReference>
<keyword evidence="6" id="KW-1185">Reference proteome</keyword>
<dbReference type="EMBL" id="JBHTOQ010000028">
    <property type="protein sequence ID" value="MFD1482330.1"/>
    <property type="molecule type" value="Genomic_DNA"/>
</dbReference>
<reference evidence="6" key="1">
    <citation type="journal article" date="2019" name="Int. J. Syst. Evol. Microbiol.">
        <title>The Global Catalogue of Microorganisms (GCM) 10K type strain sequencing project: providing services to taxonomists for standard genome sequencing and annotation.</title>
        <authorList>
            <consortium name="The Broad Institute Genomics Platform"/>
            <consortium name="The Broad Institute Genome Sequencing Center for Infectious Disease"/>
            <person name="Wu L."/>
            <person name="Ma J."/>
        </authorList>
    </citation>
    <scope>NUCLEOTIDE SEQUENCE [LARGE SCALE GENOMIC DNA]</scope>
    <source>
        <strain evidence="6">CCM 8875</strain>
    </source>
</reference>
<evidence type="ECO:0000256" key="3">
    <source>
        <dbReference type="ARBA" id="ARBA00023163"/>
    </source>
</evidence>
<dbReference type="InterPro" id="IPR036390">
    <property type="entry name" value="WH_DNA-bd_sf"/>
</dbReference>
<dbReference type="SMART" id="SM00345">
    <property type="entry name" value="HTH_GNTR"/>
    <property type="match status" value="1"/>
</dbReference>
<dbReference type="SUPFAM" id="SSF46785">
    <property type="entry name" value="Winged helix' DNA-binding domain"/>
    <property type="match status" value="1"/>
</dbReference>
<comment type="caution">
    <text evidence="5">The sequence shown here is derived from an EMBL/GenBank/DDBJ whole genome shotgun (WGS) entry which is preliminary data.</text>
</comment>
<evidence type="ECO:0000256" key="1">
    <source>
        <dbReference type="ARBA" id="ARBA00023015"/>
    </source>
</evidence>
<evidence type="ECO:0000256" key="2">
    <source>
        <dbReference type="ARBA" id="ARBA00023125"/>
    </source>
</evidence>
<dbReference type="RefSeq" id="WP_131572640.1">
    <property type="nucleotide sequence ID" value="NZ_CBCSAJ010000013.1"/>
</dbReference>
<protein>
    <submittedName>
        <fullName evidence="5">GntR family transcriptional regulator</fullName>
    </submittedName>
</protein>
<dbReference type="InterPro" id="IPR011711">
    <property type="entry name" value="GntR_C"/>
</dbReference>
<keyword evidence="3" id="KW-0804">Transcription</keyword>
<gene>
    <name evidence="5" type="ORF">ACFQ5P_13625</name>
</gene>